<comment type="caution">
    <text evidence="10">The sequence shown here is derived from an EMBL/GenBank/DDBJ whole genome shotgun (WGS) entry which is preliminary data.</text>
</comment>
<evidence type="ECO:0000256" key="3">
    <source>
        <dbReference type="ARBA" id="ARBA00023210"/>
    </source>
</evidence>
<dbReference type="InterPro" id="IPR007874">
    <property type="entry name" value="MinC_N"/>
</dbReference>
<evidence type="ECO:0000259" key="8">
    <source>
        <dbReference type="Pfam" id="PF03775"/>
    </source>
</evidence>
<dbReference type="InterPro" id="IPR013033">
    <property type="entry name" value="MinC"/>
</dbReference>
<sequence length="275" mass="29543">MQTDVASGNIDGVGTTLKPFQFRGRFLTALALRLSTAPDARFYEMLADRLEKTPNFFTDAPVIIDLEQSQAAVTPEALTELVADLRRRELAVFGLQGGDEALRAAAAGLGLISVTGGRDAPLRGALPSSEQKRPQRVFQQERPPMPEAQPAPAPEPEPAPIPQRVAPENKIVTMPVRSGQTVIADKGDLTVVGPVSSGAELFAAGNIHVYGRMRGRAFAGIDGDENARIFCQSLDAELLAIAGLYRTSDSLGADVRHKMVQIYLEDERLIVAPFG</sequence>
<protein>
    <recommendedName>
        <fullName evidence="6">Probable septum site-determining protein MinC</fullName>
    </recommendedName>
</protein>
<comment type="function">
    <text evidence="5 6">Cell division inhibitor that blocks the formation of polar Z ring septums. Rapidly oscillates between the poles of the cell to destabilize FtsZ filaments that have formed before they mature into polar Z rings. Prevents FtsZ polymerization.</text>
</comment>
<dbReference type="PANTHER" id="PTHR34108:SF1">
    <property type="entry name" value="SEPTUM SITE-DETERMINING PROTEIN MINC"/>
    <property type="match status" value="1"/>
</dbReference>
<dbReference type="Gene3D" id="3.30.70.260">
    <property type="match status" value="1"/>
</dbReference>
<keyword evidence="4 6" id="KW-0131">Cell cycle</keyword>
<evidence type="ECO:0000256" key="7">
    <source>
        <dbReference type="SAM" id="MobiDB-lite"/>
    </source>
</evidence>
<evidence type="ECO:0000256" key="4">
    <source>
        <dbReference type="ARBA" id="ARBA00023306"/>
    </source>
</evidence>
<name>A0ABR9X508_9RHOB</name>
<evidence type="ECO:0000313" key="10">
    <source>
        <dbReference type="EMBL" id="MBE9638527.1"/>
    </source>
</evidence>
<dbReference type="PANTHER" id="PTHR34108">
    <property type="entry name" value="SEPTUM SITE-DETERMINING PROTEIN MINC"/>
    <property type="match status" value="1"/>
</dbReference>
<feature type="region of interest" description="Disordered" evidence="7">
    <location>
        <begin position="122"/>
        <end position="163"/>
    </location>
</feature>
<evidence type="ECO:0000256" key="5">
    <source>
        <dbReference type="ARBA" id="ARBA00025606"/>
    </source>
</evidence>
<dbReference type="Pfam" id="PF05209">
    <property type="entry name" value="MinC_N"/>
    <property type="match status" value="1"/>
</dbReference>
<dbReference type="HAMAP" id="MF_00267">
    <property type="entry name" value="MinC"/>
    <property type="match status" value="1"/>
</dbReference>
<proteinExistence type="inferred from homology"/>
<dbReference type="InterPro" id="IPR016098">
    <property type="entry name" value="CAP/MinC_C"/>
</dbReference>
<evidence type="ECO:0000313" key="11">
    <source>
        <dbReference type="Proteomes" id="UP000607796"/>
    </source>
</evidence>
<comment type="similarity">
    <text evidence="1 6">Belongs to the MinC family.</text>
</comment>
<organism evidence="10 11">
    <name type="scientific">Salipiger mangrovisoli</name>
    <dbReference type="NCBI Taxonomy" id="2865933"/>
    <lineage>
        <taxon>Bacteria</taxon>
        <taxon>Pseudomonadati</taxon>
        <taxon>Pseudomonadota</taxon>
        <taxon>Alphaproteobacteria</taxon>
        <taxon>Rhodobacterales</taxon>
        <taxon>Roseobacteraceae</taxon>
        <taxon>Salipiger</taxon>
    </lineage>
</organism>
<dbReference type="InterPro" id="IPR005526">
    <property type="entry name" value="Septum_form_inhib_MinC_C"/>
</dbReference>
<dbReference type="EMBL" id="JADFFK010000012">
    <property type="protein sequence ID" value="MBE9638527.1"/>
    <property type="molecule type" value="Genomic_DNA"/>
</dbReference>
<dbReference type="InterPro" id="IPR036145">
    <property type="entry name" value="MinC_C_sf"/>
</dbReference>
<keyword evidence="3 6" id="KW-0717">Septation</keyword>
<gene>
    <name evidence="6 10" type="primary">minC</name>
    <name evidence="10" type="ORF">IQ782_16860</name>
</gene>
<dbReference type="Proteomes" id="UP000607796">
    <property type="component" value="Unassembled WGS sequence"/>
</dbReference>
<comment type="subunit">
    <text evidence="6">Interacts with MinD and FtsZ.</text>
</comment>
<feature type="domain" description="Septum formation inhibitor MinC N-terminal" evidence="9">
    <location>
        <begin position="20"/>
        <end position="90"/>
    </location>
</feature>
<evidence type="ECO:0000256" key="1">
    <source>
        <dbReference type="ARBA" id="ARBA00006291"/>
    </source>
</evidence>
<keyword evidence="2 6" id="KW-0132">Cell division</keyword>
<feature type="domain" description="Septum formation inhibitor MinC C-terminal" evidence="8">
    <location>
        <begin position="171"/>
        <end position="271"/>
    </location>
</feature>
<feature type="compositionally biased region" description="Pro residues" evidence="7">
    <location>
        <begin position="143"/>
        <end position="161"/>
    </location>
</feature>
<evidence type="ECO:0000259" key="9">
    <source>
        <dbReference type="Pfam" id="PF05209"/>
    </source>
</evidence>
<evidence type="ECO:0000256" key="6">
    <source>
        <dbReference type="HAMAP-Rule" id="MF_00267"/>
    </source>
</evidence>
<dbReference type="Pfam" id="PF03775">
    <property type="entry name" value="MinC_C"/>
    <property type="match status" value="1"/>
</dbReference>
<accession>A0ABR9X508</accession>
<keyword evidence="11" id="KW-1185">Reference proteome</keyword>
<dbReference type="NCBIfam" id="TIGR01222">
    <property type="entry name" value="minC"/>
    <property type="match status" value="1"/>
</dbReference>
<dbReference type="RefSeq" id="WP_194135823.1">
    <property type="nucleotide sequence ID" value="NZ_JADFFK010000012.1"/>
</dbReference>
<evidence type="ECO:0000256" key="2">
    <source>
        <dbReference type="ARBA" id="ARBA00022618"/>
    </source>
</evidence>
<dbReference type="Gene3D" id="2.160.20.70">
    <property type="match status" value="1"/>
</dbReference>
<dbReference type="SUPFAM" id="SSF63848">
    <property type="entry name" value="Cell-division inhibitor MinC, C-terminal domain"/>
    <property type="match status" value="1"/>
</dbReference>
<reference evidence="10 11" key="1">
    <citation type="journal article" date="2021" name="Int. J. Syst. Evol. Microbiol.">
        <title>Salipiger mangrovisoli sp. nov., isolated from mangrove soil and the proposal for the reclassification of Paraphaeobacter pallidus as Salipiger pallidus comb. nov.</title>
        <authorList>
            <person name="Du J."/>
            <person name="Liu Y."/>
            <person name="Pei T."/>
            <person name="Deng M.R."/>
            <person name="Zhu H."/>
        </authorList>
    </citation>
    <scope>NUCLEOTIDE SEQUENCE [LARGE SCALE GENOMIC DNA]</scope>
    <source>
        <strain evidence="10 11">6D45A</strain>
    </source>
</reference>